<comment type="caution">
    <text evidence="3">The sequence shown here is derived from an EMBL/GenBank/DDBJ whole genome shotgun (WGS) entry which is preliminary data.</text>
</comment>
<dbReference type="Pfam" id="PF03795">
    <property type="entry name" value="YCII"/>
    <property type="match status" value="1"/>
</dbReference>
<dbReference type="Proteomes" id="UP000579250">
    <property type="component" value="Unassembled WGS sequence"/>
</dbReference>
<dbReference type="EMBL" id="JAAXPI010000045">
    <property type="protein sequence ID" value="NKZ07001.1"/>
    <property type="molecule type" value="Genomic_DNA"/>
</dbReference>
<dbReference type="RefSeq" id="WP_067637543.1">
    <property type="nucleotide sequence ID" value="NZ_JAAXPI010000045.1"/>
</dbReference>
<evidence type="ECO:0000313" key="4">
    <source>
        <dbReference type="Proteomes" id="UP000579250"/>
    </source>
</evidence>
<dbReference type="Gene3D" id="3.30.70.1060">
    <property type="entry name" value="Dimeric alpha+beta barrel"/>
    <property type="match status" value="1"/>
</dbReference>
<dbReference type="PANTHER" id="PTHR33606:SF3">
    <property type="entry name" value="PROTEIN YCII"/>
    <property type="match status" value="1"/>
</dbReference>
<evidence type="ECO:0000313" key="3">
    <source>
        <dbReference type="EMBL" id="NKZ07001.1"/>
    </source>
</evidence>
<organism evidence="3 4">
    <name type="scientific">Actinomadura latina</name>
    <dbReference type="NCBI Taxonomy" id="163603"/>
    <lineage>
        <taxon>Bacteria</taxon>
        <taxon>Bacillati</taxon>
        <taxon>Actinomycetota</taxon>
        <taxon>Actinomycetes</taxon>
        <taxon>Streptosporangiales</taxon>
        <taxon>Thermomonosporaceae</taxon>
        <taxon>Actinomadura</taxon>
    </lineage>
</organism>
<gene>
    <name evidence="3" type="ORF">HGB48_25145</name>
</gene>
<dbReference type="InterPro" id="IPR005545">
    <property type="entry name" value="YCII"/>
</dbReference>
<reference evidence="3 4" key="1">
    <citation type="submission" date="2020-04" db="EMBL/GenBank/DDBJ databases">
        <title>MicrobeNet Type strains.</title>
        <authorList>
            <person name="Nicholson A.C."/>
        </authorList>
    </citation>
    <scope>NUCLEOTIDE SEQUENCE [LARGE SCALE GENOMIC DNA]</scope>
    <source>
        <strain evidence="3 4">ATCC BAA-277</strain>
    </source>
</reference>
<protein>
    <recommendedName>
        <fullName evidence="2">YCII-related domain-containing protein</fullName>
    </recommendedName>
</protein>
<proteinExistence type="inferred from homology"/>
<keyword evidence="4" id="KW-1185">Reference proteome</keyword>
<dbReference type="InterPro" id="IPR011008">
    <property type="entry name" value="Dimeric_a/b-barrel"/>
</dbReference>
<comment type="similarity">
    <text evidence="1">Belongs to the YciI family.</text>
</comment>
<evidence type="ECO:0000256" key="1">
    <source>
        <dbReference type="ARBA" id="ARBA00007689"/>
    </source>
</evidence>
<name>A0A846Z421_9ACTN</name>
<accession>A0A846Z421</accession>
<dbReference type="InterPro" id="IPR051807">
    <property type="entry name" value="Sec-metab_biosynth-assoc"/>
</dbReference>
<dbReference type="PANTHER" id="PTHR33606">
    <property type="entry name" value="PROTEIN YCII"/>
    <property type="match status" value="1"/>
</dbReference>
<dbReference type="AlphaFoldDB" id="A0A846Z421"/>
<evidence type="ECO:0000259" key="2">
    <source>
        <dbReference type="Pfam" id="PF03795"/>
    </source>
</evidence>
<sequence length="93" mass="10171">MKYVIFYESAENVAAKAPAFFAEHVEHYEGYAADGRLVMIGTFADAQADGAMAIFTSREAAEEFVNNDPFVLNGVVSAWTIKEWNEALTGDGD</sequence>
<dbReference type="SUPFAM" id="SSF54909">
    <property type="entry name" value="Dimeric alpha+beta barrel"/>
    <property type="match status" value="1"/>
</dbReference>
<feature type="domain" description="YCII-related" evidence="2">
    <location>
        <begin position="1"/>
        <end position="85"/>
    </location>
</feature>